<name>A0ABP4Q175_9ACTN</name>
<evidence type="ECO:0000313" key="3">
    <source>
        <dbReference type="Proteomes" id="UP001500393"/>
    </source>
</evidence>
<evidence type="ECO:0000256" key="1">
    <source>
        <dbReference type="SAM" id="MobiDB-lite"/>
    </source>
</evidence>
<proteinExistence type="predicted"/>
<comment type="caution">
    <text evidence="2">The sequence shown here is derived from an EMBL/GenBank/DDBJ whole genome shotgun (WGS) entry which is preliminary data.</text>
</comment>
<reference evidence="3" key="1">
    <citation type="journal article" date="2019" name="Int. J. Syst. Evol. Microbiol.">
        <title>The Global Catalogue of Microorganisms (GCM) 10K type strain sequencing project: providing services to taxonomists for standard genome sequencing and annotation.</title>
        <authorList>
            <consortium name="The Broad Institute Genomics Platform"/>
            <consortium name="The Broad Institute Genome Sequencing Center for Infectious Disease"/>
            <person name="Wu L."/>
            <person name="Ma J."/>
        </authorList>
    </citation>
    <scope>NUCLEOTIDE SEQUENCE [LARGE SCALE GENOMIC DNA]</scope>
    <source>
        <strain evidence="3">JCM 14969</strain>
    </source>
</reference>
<organism evidence="2 3">
    <name type="scientific">Kribbella sancticallisti</name>
    <dbReference type="NCBI Taxonomy" id="460087"/>
    <lineage>
        <taxon>Bacteria</taxon>
        <taxon>Bacillati</taxon>
        <taxon>Actinomycetota</taxon>
        <taxon>Actinomycetes</taxon>
        <taxon>Propionibacteriales</taxon>
        <taxon>Kribbellaceae</taxon>
        <taxon>Kribbella</taxon>
    </lineage>
</organism>
<feature type="compositionally biased region" description="Low complexity" evidence="1">
    <location>
        <begin position="179"/>
        <end position="196"/>
    </location>
</feature>
<dbReference type="Gene3D" id="3.40.50.150">
    <property type="entry name" value="Vaccinia Virus protein VP39"/>
    <property type="match status" value="1"/>
</dbReference>
<dbReference type="EMBL" id="BAAAOS010000038">
    <property type="protein sequence ID" value="GAA1592920.1"/>
    <property type="molecule type" value="Genomic_DNA"/>
</dbReference>
<sequence>MDQADDRDRRRASDVNPNRPSIARVYDLFLGGKDNYEVDRYVYQQVLKVAPEAPEVTRANRRWLGEAVERMAREAAIDQFLDLGSGLPTNENTHEVAQRCNPKATVVYLDNDPTAISHGLALLADERYVHFAAGDLGEPEAVLADPVIANALDRRGPPGSSWGCRCTTSWRPSRRARSSPRTWTRSRPAPTWRSPT</sequence>
<evidence type="ECO:0000313" key="2">
    <source>
        <dbReference type="EMBL" id="GAA1592920.1"/>
    </source>
</evidence>
<gene>
    <name evidence="2" type="ORF">GCM10009789_53690</name>
</gene>
<keyword evidence="3" id="KW-1185">Reference proteome</keyword>
<dbReference type="InterPro" id="IPR006764">
    <property type="entry name" value="SAM_dep_MeTrfase_SAV2177_type"/>
</dbReference>
<feature type="region of interest" description="Disordered" evidence="1">
    <location>
        <begin position="157"/>
        <end position="196"/>
    </location>
</feature>
<accession>A0ABP4Q175</accession>
<dbReference type="Pfam" id="PF04672">
    <property type="entry name" value="Methyltransf_19"/>
    <property type="match status" value="1"/>
</dbReference>
<dbReference type="Proteomes" id="UP001500393">
    <property type="component" value="Unassembled WGS sequence"/>
</dbReference>
<dbReference type="SUPFAM" id="SSF53335">
    <property type="entry name" value="S-adenosyl-L-methionine-dependent methyltransferases"/>
    <property type="match status" value="1"/>
</dbReference>
<protein>
    <recommendedName>
        <fullName evidence="4">S-adenosyl methyltransferase</fullName>
    </recommendedName>
</protein>
<dbReference type="InterPro" id="IPR029063">
    <property type="entry name" value="SAM-dependent_MTases_sf"/>
</dbReference>
<evidence type="ECO:0008006" key="4">
    <source>
        <dbReference type="Google" id="ProtNLM"/>
    </source>
</evidence>